<dbReference type="Proteomes" id="UP000270673">
    <property type="component" value="Chromosome"/>
</dbReference>
<proteinExistence type="predicted"/>
<sequence>MTYQDALDYLRIAENAYNVQAYSESAEIVEKLAYFAIDRENGLSPQQRVEITEAVKQAIGRFTFCPDEYIWEKTCGLIDLFRWQIK</sequence>
<keyword evidence="2" id="KW-1185">Reference proteome</keyword>
<gene>
    <name evidence="1" type="ORF">D8S85_02015</name>
</gene>
<organism evidence="1 2">
    <name type="scientific">Butyricimonas faecalis</name>
    <dbReference type="NCBI Taxonomy" id="2093856"/>
    <lineage>
        <taxon>Bacteria</taxon>
        <taxon>Pseudomonadati</taxon>
        <taxon>Bacteroidota</taxon>
        <taxon>Bacteroidia</taxon>
        <taxon>Bacteroidales</taxon>
        <taxon>Odoribacteraceae</taxon>
        <taxon>Butyricimonas</taxon>
    </lineage>
</organism>
<dbReference type="RefSeq" id="WP_106624568.1">
    <property type="nucleotide sequence ID" value="NZ_CP032819.1"/>
</dbReference>
<name>A0A3S9VPG4_9BACT</name>
<evidence type="ECO:0000313" key="2">
    <source>
        <dbReference type="Proteomes" id="UP000270673"/>
    </source>
</evidence>
<reference evidence="1 2" key="1">
    <citation type="submission" date="2018-10" db="EMBL/GenBank/DDBJ databases">
        <title>Butyricimonas faecalis sp. nov., isolated from human faeces and emended description of the genus Butyricimonas.</title>
        <authorList>
            <person name="Le Roy T."/>
            <person name="Van der Smissen P."/>
            <person name="Paquot A."/>
            <person name="Delzenne N."/>
            <person name="Muccioli G."/>
            <person name="Collet J.-F."/>
            <person name="Cani P.D."/>
        </authorList>
    </citation>
    <scope>NUCLEOTIDE SEQUENCE [LARGE SCALE GENOMIC DNA]</scope>
    <source>
        <strain evidence="1 2">H184</strain>
    </source>
</reference>
<dbReference type="EMBL" id="CP032819">
    <property type="protein sequence ID" value="AZS28446.1"/>
    <property type="molecule type" value="Genomic_DNA"/>
</dbReference>
<protein>
    <submittedName>
        <fullName evidence="1">Uncharacterized protein</fullName>
    </submittedName>
</protein>
<dbReference type="AlphaFoldDB" id="A0A3S9VPG4"/>
<evidence type="ECO:0000313" key="1">
    <source>
        <dbReference type="EMBL" id="AZS28446.1"/>
    </source>
</evidence>
<dbReference type="KEGG" id="buy:D8S85_02015"/>
<accession>A0A3S9VPG4</accession>